<protein>
    <submittedName>
        <fullName evidence="1">Uncharacterized protein</fullName>
    </submittedName>
</protein>
<comment type="caution">
    <text evidence="1">The sequence shown here is derived from an EMBL/GenBank/DDBJ whole genome shotgun (WGS) entry which is preliminary data.</text>
</comment>
<evidence type="ECO:0000313" key="2">
    <source>
        <dbReference type="Proteomes" id="UP000243507"/>
    </source>
</evidence>
<dbReference type="Proteomes" id="UP000243507">
    <property type="component" value="Unassembled WGS sequence"/>
</dbReference>
<keyword evidence="2" id="KW-1185">Reference proteome</keyword>
<sequence length="71" mass="7747">MIGQFKPAGSGKFIPDHGGANDVEVLFVIELAIQLKRQSNSAFCGDHLCQKLWGGARFCADITINVLKNRT</sequence>
<proteinExistence type="predicted"/>
<dbReference type="EMBL" id="NTJD01000011">
    <property type="protein sequence ID" value="PCD75660.1"/>
    <property type="molecule type" value="Genomic_DNA"/>
</dbReference>
<accession>A0A2A4CMW1</accession>
<gene>
    <name evidence="1" type="ORF">CLN94_12975</name>
</gene>
<name>A0A2A4CMW1_9RHOB</name>
<reference evidence="1 2" key="1">
    <citation type="submission" date="2017-09" db="EMBL/GenBank/DDBJ databases">
        <title>A multilocus sequence analysis scheme for characterization of bacteria in the genus Thioclava.</title>
        <authorList>
            <person name="Liu Y."/>
            <person name="Shao Z."/>
        </authorList>
    </citation>
    <scope>NUCLEOTIDE SEQUENCE [LARGE SCALE GENOMIC DNA]</scope>
    <source>
        <strain evidence="1 2">CAU 1312</strain>
    </source>
</reference>
<organism evidence="1 2">
    <name type="scientific">Pseudothioclava arenosa</name>
    <dbReference type="NCBI Taxonomy" id="1795308"/>
    <lineage>
        <taxon>Bacteria</taxon>
        <taxon>Pseudomonadati</taxon>
        <taxon>Pseudomonadota</taxon>
        <taxon>Alphaproteobacteria</taxon>
        <taxon>Rhodobacterales</taxon>
        <taxon>Paracoccaceae</taxon>
        <taxon>Pseudothioclava</taxon>
    </lineage>
</organism>
<evidence type="ECO:0000313" key="1">
    <source>
        <dbReference type="EMBL" id="PCD75660.1"/>
    </source>
</evidence>
<dbReference type="AlphaFoldDB" id="A0A2A4CMW1"/>